<protein>
    <submittedName>
        <fullName evidence="2">GTPbinding protein putative</fullName>
    </submittedName>
</protein>
<dbReference type="AlphaFoldDB" id="F0W7A0"/>
<dbReference type="GO" id="GO:0097177">
    <property type="term" value="F:mitochondrial ribosome binding"/>
    <property type="evidence" value="ECO:0007669"/>
    <property type="project" value="TreeGrafter"/>
</dbReference>
<organism evidence="2">
    <name type="scientific">Albugo laibachii Nc14</name>
    <dbReference type="NCBI Taxonomy" id="890382"/>
    <lineage>
        <taxon>Eukaryota</taxon>
        <taxon>Sar</taxon>
        <taxon>Stramenopiles</taxon>
        <taxon>Oomycota</taxon>
        <taxon>Peronosporomycetes</taxon>
        <taxon>Albuginales</taxon>
        <taxon>Albuginaceae</taxon>
        <taxon>Albugo</taxon>
    </lineage>
</organism>
<reference evidence="2" key="2">
    <citation type="submission" date="2011-02" db="EMBL/GenBank/DDBJ databases">
        <authorList>
            <person name="MacLean D."/>
        </authorList>
    </citation>
    <scope>NUCLEOTIDE SEQUENCE</scope>
</reference>
<dbReference type="SUPFAM" id="SSF52540">
    <property type="entry name" value="P-loop containing nucleoside triphosphate hydrolases"/>
    <property type="match status" value="1"/>
</dbReference>
<dbReference type="InterPro" id="IPR027417">
    <property type="entry name" value="P-loop_NTPase"/>
</dbReference>
<evidence type="ECO:0000313" key="2">
    <source>
        <dbReference type="EMBL" id="CCA16999.1"/>
    </source>
</evidence>
<gene>
    <name evidence="2" type="primary">AlNc14C28G2722</name>
    <name evidence="2" type="ORF">ALNC14_031420</name>
</gene>
<dbReference type="GO" id="GO:0003924">
    <property type="term" value="F:GTPase activity"/>
    <property type="evidence" value="ECO:0007669"/>
    <property type="project" value="InterPro"/>
</dbReference>
<name>F0W7A0_9STRA</name>
<dbReference type="Pfam" id="PF00009">
    <property type="entry name" value="GTP_EFTU"/>
    <property type="match status" value="1"/>
</dbReference>
<proteinExistence type="predicted"/>
<sequence length="128" mass="14320">MIGVSLISTYANQSKHCVMLGLCNRPLTRSHIRVKPLYQLLYQCCHKKAKAQANALDDISPNTIAQYFTQNLCSFEPETIRNFSIVAHIDHGKSTLADRFLELNGNISARDRDNAQHLDTLKAGGDAY</sequence>
<dbReference type="HOGENOM" id="CLU_1963651_0_0_1"/>
<accession>F0W7A0</accession>
<dbReference type="Gene3D" id="3.40.50.300">
    <property type="entry name" value="P-loop containing nucleotide triphosphate hydrolases"/>
    <property type="match status" value="1"/>
</dbReference>
<evidence type="ECO:0000259" key="1">
    <source>
        <dbReference type="Pfam" id="PF00009"/>
    </source>
</evidence>
<dbReference type="PANTHER" id="PTHR43512:SF7">
    <property type="entry name" value="TRANSLATION FACTOR GUF1, MITOCHONDRIAL"/>
    <property type="match status" value="1"/>
</dbReference>
<dbReference type="InterPro" id="IPR000795">
    <property type="entry name" value="T_Tr_GTP-bd_dom"/>
</dbReference>
<dbReference type="EMBL" id="FR824073">
    <property type="protein sequence ID" value="CCA16999.1"/>
    <property type="molecule type" value="Genomic_DNA"/>
</dbReference>
<dbReference type="PANTHER" id="PTHR43512">
    <property type="entry name" value="TRANSLATION FACTOR GUF1-RELATED"/>
    <property type="match status" value="1"/>
</dbReference>
<dbReference type="GO" id="GO:0045727">
    <property type="term" value="P:positive regulation of translation"/>
    <property type="evidence" value="ECO:0007669"/>
    <property type="project" value="TreeGrafter"/>
</dbReference>
<dbReference type="GO" id="GO:0005525">
    <property type="term" value="F:GTP binding"/>
    <property type="evidence" value="ECO:0007669"/>
    <property type="project" value="InterPro"/>
</dbReference>
<dbReference type="InterPro" id="IPR006297">
    <property type="entry name" value="EF-4"/>
</dbReference>
<dbReference type="GO" id="GO:0005739">
    <property type="term" value="C:mitochondrion"/>
    <property type="evidence" value="ECO:0007669"/>
    <property type="project" value="TreeGrafter"/>
</dbReference>
<feature type="domain" description="Tr-type G" evidence="1">
    <location>
        <begin position="79"/>
        <end position="122"/>
    </location>
</feature>
<reference evidence="2" key="1">
    <citation type="journal article" date="2011" name="PLoS Biol.">
        <title>Gene gain and loss during evolution of obligate parasitism in the white rust pathogen of Arabidopsis thaliana.</title>
        <authorList>
            <person name="Kemen E."/>
            <person name="Gardiner A."/>
            <person name="Schultz-Larsen T."/>
            <person name="Kemen A.C."/>
            <person name="Balmuth A.L."/>
            <person name="Robert-Seilaniantz A."/>
            <person name="Bailey K."/>
            <person name="Holub E."/>
            <person name="Studholme D.J."/>
            <person name="Maclean D."/>
            <person name="Jones J.D."/>
        </authorList>
    </citation>
    <scope>NUCLEOTIDE SEQUENCE</scope>
</reference>